<accession>A0A8J2J4P3</accession>
<protein>
    <submittedName>
        <fullName evidence="1">Uncharacterized protein</fullName>
    </submittedName>
</protein>
<evidence type="ECO:0000313" key="2">
    <source>
        <dbReference type="Proteomes" id="UP000708208"/>
    </source>
</evidence>
<dbReference type="AlphaFoldDB" id="A0A8J2J4P3"/>
<dbReference type="Proteomes" id="UP000708208">
    <property type="component" value="Unassembled WGS sequence"/>
</dbReference>
<proteinExistence type="predicted"/>
<keyword evidence="2" id="KW-1185">Reference proteome</keyword>
<comment type="caution">
    <text evidence="1">The sequence shown here is derived from an EMBL/GenBank/DDBJ whole genome shotgun (WGS) entry which is preliminary data.</text>
</comment>
<feature type="non-terminal residue" evidence="1">
    <location>
        <position position="1"/>
    </location>
</feature>
<name>A0A8J2J4P3_9HEXA</name>
<sequence>MVLWNNFLHAWCGAIYHRFGLKHIIK</sequence>
<dbReference type="EMBL" id="CAJVCH010001145">
    <property type="protein sequence ID" value="CAG7637013.1"/>
    <property type="molecule type" value="Genomic_DNA"/>
</dbReference>
<evidence type="ECO:0000313" key="1">
    <source>
        <dbReference type="EMBL" id="CAG7637013.1"/>
    </source>
</evidence>
<organism evidence="1 2">
    <name type="scientific">Allacma fusca</name>
    <dbReference type="NCBI Taxonomy" id="39272"/>
    <lineage>
        <taxon>Eukaryota</taxon>
        <taxon>Metazoa</taxon>
        <taxon>Ecdysozoa</taxon>
        <taxon>Arthropoda</taxon>
        <taxon>Hexapoda</taxon>
        <taxon>Collembola</taxon>
        <taxon>Symphypleona</taxon>
        <taxon>Sminthuridae</taxon>
        <taxon>Allacma</taxon>
    </lineage>
</organism>
<reference evidence="1" key="1">
    <citation type="submission" date="2021-06" db="EMBL/GenBank/DDBJ databases">
        <authorList>
            <person name="Hodson N. C."/>
            <person name="Mongue J. A."/>
            <person name="Jaron S. K."/>
        </authorList>
    </citation>
    <scope>NUCLEOTIDE SEQUENCE</scope>
</reference>
<gene>
    <name evidence="1" type="ORF">AFUS01_LOCUS288</name>
</gene>